<accession>A0A2C5Y2S1</accession>
<evidence type="ECO:0000313" key="6">
    <source>
        <dbReference type="Proteomes" id="UP000226192"/>
    </source>
</evidence>
<evidence type="ECO:0000256" key="1">
    <source>
        <dbReference type="ARBA" id="ARBA00004167"/>
    </source>
</evidence>
<dbReference type="PANTHER" id="PTHR21461">
    <property type="entry name" value="GLYCOSYLTRANSFERASE FAMILY 92 PROTEIN"/>
    <property type="match status" value="1"/>
</dbReference>
<feature type="chain" id="PRO_5013084111" description="Glycosyltransferase family 92 protein" evidence="4">
    <location>
        <begin position="34"/>
        <end position="309"/>
    </location>
</feature>
<dbReference type="OrthoDB" id="2526284at2759"/>
<evidence type="ECO:0000313" key="5">
    <source>
        <dbReference type="EMBL" id="PHH61943.1"/>
    </source>
</evidence>
<dbReference type="Pfam" id="PF13704">
    <property type="entry name" value="Glyco_tranf_2_4"/>
    <property type="match status" value="1"/>
</dbReference>
<gene>
    <name evidence="5" type="ORF">CDD81_7692</name>
</gene>
<evidence type="ECO:0000256" key="2">
    <source>
        <dbReference type="ARBA" id="ARBA00022692"/>
    </source>
</evidence>
<dbReference type="GO" id="GO:0005737">
    <property type="term" value="C:cytoplasm"/>
    <property type="evidence" value="ECO:0007669"/>
    <property type="project" value="TreeGrafter"/>
</dbReference>
<dbReference type="InterPro" id="IPR029044">
    <property type="entry name" value="Nucleotide-diphossugar_trans"/>
</dbReference>
<dbReference type="GO" id="GO:0016020">
    <property type="term" value="C:membrane"/>
    <property type="evidence" value="ECO:0007669"/>
    <property type="project" value="UniProtKB-SubCell"/>
</dbReference>
<dbReference type="STRING" id="1399860.A0A2C5Y2S1"/>
<dbReference type="CDD" id="cd00761">
    <property type="entry name" value="Glyco_tranf_GTA_type"/>
    <property type="match status" value="1"/>
</dbReference>
<keyword evidence="3" id="KW-0472">Membrane</keyword>
<dbReference type="Proteomes" id="UP000226192">
    <property type="component" value="Unassembled WGS sequence"/>
</dbReference>
<keyword evidence="2" id="KW-0812">Transmembrane</keyword>
<evidence type="ECO:0008006" key="7">
    <source>
        <dbReference type="Google" id="ProtNLM"/>
    </source>
</evidence>
<dbReference type="EMBL" id="NJET01000086">
    <property type="protein sequence ID" value="PHH61943.1"/>
    <property type="molecule type" value="Genomic_DNA"/>
</dbReference>
<protein>
    <recommendedName>
        <fullName evidence="7">Glycosyltransferase family 92 protein</fullName>
    </recommendedName>
</protein>
<dbReference type="PANTHER" id="PTHR21461:SF69">
    <property type="entry name" value="GLYCOSYLTRANSFERASE FAMILY 92 PROTEIN"/>
    <property type="match status" value="1"/>
</dbReference>
<dbReference type="AlphaFoldDB" id="A0A2C5Y2S1"/>
<comment type="caution">
    <text evidence="5">The sequence shown here is derived from an EMBL/GenBank/DDBJ whole genome shotgun (WGS) entry which is preliminary data.</text>
</comment>
<evidence type="ECO:0000256" key="4">
    <source>
        <dbReference type="SAM" id="SignalP"/>
    </source>
</evidence>
<proteinExistence type="predicted"/>
<feature type="signal peptide" evidence="4">
    <location>
        <begin position="1"/>
        <end position="33"/>
    </location>
</feature>
<keyword evidence="6" id="KW-1185">Reference proteome</keyword>
<keyword evidence="3" id="KW-1133">Transmembrane helix</keyword>
<keyword evidence="4" id="KW-0732">Signal</keyword>
<dbReference type="GO" id="GO:0016757">
    <property type="term" value="F:glycosyltransferase activity"/>
    <property type="evidence" value="ECO:0007669"/>
    <property type="project" value="TreeGrafter"/>
</dbReference>
<sequence>MHVWTRRRHYFLITVFFLLVFLLFNLEDPLSSAAVLSRGSSTAPRDEYIALCLAVKDQAQDLPEWLQHHYFNMGIGKFYIMDDGSDPPMSSLAHTFGIPPSALEFYYSDKSQHLRRMQRTLYNRCVELARPKHHTWMAFLDADEFLDTPGPESLRAILSAFEPVTSIGAVAINWHVHSSSGHLVRQPSVRGAYTQCLIDDDGEDGWLNRYVKSIVRLAAYKSMATPHFFHLENNSVTVGEHGDLVRDSWRRASRDRLAVHHYAVKSRQEMEQKINRSSANGNGRTWNFWNVVENEIPHVNCSSMLRWLS</sequence>
<dbReference type="SUPFAM" id="SSF53448">
    <property type="entry name" value="Nucleotide-diphospho-sugar transferases"/>
    <property type="match status" value="1"/>
</dbReference>
<evidence type="ECO:0000256" key="3">
    <source>
        <dbReference type="ARBA" id="ARBA00022989"/>
    </source>
</evidence>
<name>A0A2C5Y2S1_9HYPO</name>
<organism evidence="5 6">
    <name type="scientific">Ophiocordyceps australis</name>
    <dbReference type="NCBI Taxonomy" id="1399860"/>
    <lineage>
        <taxon>Eukaryota</taxon>
        <taxon>Fungi</taxon>
        <taxon>Dikarya</taxon>
        <taxon>Ascomycota</taxon>
        <taxon>Pezizomycotina</taxon>
        <taxon>Sordariomycetes</taxon>
        <taxon>Hypocreomycetidae</taxon>
        <taxon>Hypocreales</taxon>
        <taxon>Ophiocordycipitaceae</taxon>
        <taxon>Ophiocordyceps</taxon>
    </lineage>
</organism>
<reference evidence="5 6" key="1">
    <citation type="submission" date="2017-06" db="EMBL/GenBank/DDBJ databases">
        <title>Ant-infecting Ophiocordyceps genomes reveal a high diversity of potential behavioral manipulation genes and a possible major role for enterotoxins.</title>
        <authorList>
            <person name="De Bekker C."/>
            <person name="Evans H.C."/>
            <person name="Brachmann A."/>
            <person name="Hughes D.P."/>
        </authorList>
    </citation>
    <scope>NUCLEOTIDE SEQUENCE [LARGE SCALE GENOMIC DNA]</scope>
    <source>
        <strain evidence="5 6">Map64</strain>
    </source>
</reference>
<comment type="subcellular location">
    <subcellularLocation>
        <location evidence="1">Membrane</location>
        <topology evidence="1">Single-pass membrane protein</topology>
    </subcellularLocation>
</comment>